<dbReference type="AlphaFoldDB" id="A0A2P2QIW6"/>
<evidence type="ECO:0000313" key="1">
    <source>
        <dbReference type="EMBL" id="MBX66855.1"/>
    </source>
</evidence>
<dbReference type="EMBL" id="GGEC01086371">
    <property type="protein sequence ID" value="MBX66855.1"/>
    <property type="molecule type" value="Transcribed_RNA"/>
</dbReference>
<name>A0A2P2QIW6_RHIMU</name>
<reference evidence="1" key="1">
    <citation type="submission" date="2018-02" db="EMBL/GenBank/DDBJ databases">
        <title>Rhizophora mucronata_Transcriptome.</title>
        <authorList>
            <person name="Meera S.P."/>
            <person name="Sreeshan A."/>
            <person name="Augustine A."/>
        </authorList>
    </citation>
    <scope>NUCLEOTIDE SEQUENCE</scope>
    <source>
        <tissue evidence="1">Leaf</tissue>
    </source>
</reference>
<organism evidence="1">
    <name type="scientific">Rhizophora mucronata</name>
    <name type="common">Asiatic mangrove</name>
    <dbReference type="NCBI Taxonomy" id="61149"/>
    <lineage>
        <taxon>Eukaryota</taxon>
        <taxon>Viridiplantae</taxon>
        <taxon>Streptophyta</taxon>
        <taxon>Embryophyta</taxon>
        <taxon>Tracheophyta</taxon>
        <taxon>Spermatophyta</taxon>
        <taxon>Magnoliopsida</taxon>
        <taxon>eudicotyledons</taxon>
        <taxon>Gunneridae</taxon>
        <taxon>Pentapetalae</taxon>
        <taxon>rosids</taxon>
        <taxon>fabids</taxon>
        <taxon>Malpighiales</taxon>
        <taxon>Rhizophoraceae</taxon>
        <taxon>Rhizophora</taxon>
    </lineage>
</organism>
<protein>
    <submittedName>
        <fullName evidence="1">Uncharacterized protein</fullName>
    </submittedName>
</protein>
<proteinExistence type="predicted"/>
<sequence length="39" mass="4626">MEQLVSYITCEQFTFVFLSPSFSQMLIHTKHELKHNDVP</sequence>
<accession>A0A2P2QIW6</accession>